<gene>
    <name evidence="2" type="ORF">SAMN05660866_00244</name>
</gene>
<organism evidence="2 3">
    <name type="scientific">Maribacter arcticus</name>
    <dbReference type="NCBI Taxonomy" id="561365"/>
    <lineage>
        <taxon>Bacteria</taxon>
        <taxon>Pseudomonadati</taxon>
        <taxon>Bacteroidota</taxon>
        <taxon>Flavobacteriia</taxon>
        <taxon>Flavobacteriales</taxon>
        <taxon>Flavobacteriaceae</taxon>
        <taxon>Maribacter</taxon>
    </lineage>
</organism>
<keyword evidence="1" id="KW-1133">Transmembrane helix</keyword>
<evidence type="ECO:0000313" key="3">
    <source>
        <dbReference type="Proteomes" id="UP000190339"/>
    </source>
</evidence>
<reference evidence="3" key="1">
    <citation type="submission" date="2017-02" db="EMBL/GenBank/DDBJ databases">
        <authorList>
            <person name="Varghese N."/>
            <person name="Submissions S."/>
        </authorList>
    </citation>
    <scope>NUCLEOTIDE SEQUENCE [LARGE SCALE GENOMIC DNA]</scope>
    <source>
        <strain evidence="3">DSM 23546</strain>
    </source>
</reference>
<protein>
    <submittedName>
        <fullName evidence="2">Uncharacterized protein</fullName>
    </submittedName>
</protein>
<dbReference type="OrthoDB" id="1179571at2"/>
<dbReference type="RefSeq" id="WP_079510575.1">
    <property type="nucleotide sequence ID" value="NZ_FUYL01000001.1"/>
</dbReference>
<proteinExistence type="predicted"/>
<evidence type="ECO:0000313" key="2">
    <source>
        <dbReference type="EMBL" id="SKB25748.1"/>
    </source>
</evidence>
<dbReference type="AlphaFoldDB" id="A0A1T4ZST1"/>
<dbReference type="EMBL" id="FUYL01000001">
    <property type="protein sequence ID" value="SKB25748.1"/>
    <property type="molecule type" value="Genomic_DNA"/>
</dbReference>
<keyword evidence="1" id="KW-0812">Transmembrane</keyword>
<sequence length="63" mass="7198">MSNRENFFDSKMIVNIMLALTLVLSAIYYLNYSDEIHDEVTTVIVNSLNDVNNSLAEQESARK</sequence>
<accession>A0A1T4ZST1</accession>
<dbReference type="Proteomes" id="UP000190339">
    <property type="component" value="Unassembled WGS sequence"/>
</dbReference>
<feature type="transmembrane region" description="Helical" evidence="1">
    <location>
        <begin position="12"/>
        <end position="30"/>
    </location>
</feature>
<keyword evidence="1" id="KW-0472">Membrane</keyword>
<keyword evidence="3" id="KW-1185">Reference proteome</keyword>
<evidence type="ECO:0000256" key="1">
    <source>
        <dbReference type="SAM" id="Phobius"/>
    </source>
</evidence>
<name>A0A1T4ZST1_9FLAO</name>